<feature type="domain" description="Smr" evidence="1">
    <location>
        <begin position="119"/>
        <end position="200"/>
    </location>
</feature>
<dbReference type="SUPFAM" id="SSF160443">
    <property type="entry name" value="SMR domain-like"/>
    <property type="match status" value="1"/>
</dbReference>
<protein>
    <submittedName>
        <fullName evidence="2">Smr/MutS family protein</fullName>
    </submittedName>
</protein>
<proteinExistence type="predicted"/>
<dbReference type="PANTHER" id="PTHR35562:SF2">
    <property type="entry name" value="DNA ENDONUCLEASE SMRA-RELATED"/>
    <property type="match status" value="1"/>
</dbReference>
<dbReference type="PROSITE" id="PS50828">
    <property type="entry name" value="SMR"/>
    <property type="match status" value="1"/>
</dbReference>
<dbReference type="KEGG" id="chiz:HQ393_04385"/>
<name>A0A7H9BGK7_9NEIS</name>
<organism evidence="2 3">
    <name type="scientific">Chitinibacter bivalviorum</name>
    <dbReference type="NCBI Taxonomy" id="2739434"/>
    <lineage>
        <taxon>Bacteria</taxon>
        <taxon>Pseudomonadati</taxon>
        <taxon>Pseudomonadota</taxon>
        <taxon>Betaproteobacteria</taxon>
        <taxon>Neisseriales</taxon>
        <taxon>Chitinibacteraceae</taxon>
        <taxon>Chitinibacter</taxon>
    </lineage>
</organism>
<dbReference type="InterPro" id="IPR002625">
    <property type="entry name" value="Smr_dom"/>
</dbReference>
<dbReference type="Gene3D" id="3.30.1370.110">
    <property type="match status" value="1"/>
</dbReference>
<evidence type="ECO:0000313" key="3">
    <source>
        <dbReference type="Proteomes" id="UP000509597"/>
    </source>
</evidence>
<evidence type="ECO:0000259" key="1">
    <source>
        <dbReference type="PROSITE" id="PS50828"/>
    </source>
</evidence>
<keyword evidence="3" id="KW-1185">Reference proteome</keyword>
<dbReference type="Proteomes" id="UP000509597">
    <property type="component" value="Chromosome"/>
</dbReference>
<accession>A0A7H9BGK7</accession>
<evidence type="ECO:0000313" key="2">
    <source>
        <dbReference type="EMBL" id="QLG87552.1"/>
    </source>
</evidence>
<dbReference type="EMBL" id="CP058627">
    <property type="protein sequence ID" value="QLG87552.1"/>
    <property type="molecule type" value="Genomic_DNA"/>
</dbReference>
<dbReference type="AlphaFoldDB" id="A0A7H9BGK7"/>
<dbReference type="PANTHER" id="PTHR35562">
    <property type="entry name" value="DNA ENDONUCLEASE SMRA-RELATED"/>
    <property type="match status" value="1"/>
</dbReference>
<sequence length="206" mass="23251">MDKTALLQLKQLKKKLKQKAQPALPKSKPIVDERSLLKLAMKDVQPLKARNQYVHPSLELSPWPRQGAAQMVTVTDDMSDFWPWDELEQGEQLLFVKAGLRLDTLRKLKRGDWQIDAELDLHGENTDTARIKVAQFLALSVQKNCRCIRIIHGKGLSSKEGLPILKLKLKNWLAQRDEVLAFAQANPFQGSAGAVLVLLKSGKKDK</sequence>
<dbReference type="SMART" id="SM00463">
    <property type="entry name" value="SMR"/>
    <property type="match status" value="1"/>
</dbReference>
<dbReference type="Pfam" id="PF01713">
    <property type="entry name" value="Smr"/>
    <property type="match status" value="1"/>
</dbReference>
<reference evidence="2 3" key="1">
    <citation type="submission" date="2020-07" db="EMBL/GenBank/DDBJ databases">
        <title>Complete genome sequence of Chitinibacter sp. 2T18.</title>
        <authorList>
            <person name="Bae J.-W."/>
            <person name="Choi J.-W."/>
        </authorList>
    </citation>
    <scope>NUCLEOTIDE SEQUENCE [LARGE SCALE GENOMIC DNA]</scope>
    <source>
        <strain evidence="2 3">2T18</strain>
    </source>
</reference>
<gene>
    <name evidence="2" type="ORF">HQ393_04385</name>
</gene>
<dbReference type="InterPro" id="IPR036063">
    <property type="entry name" value="Smr_dom_sf"/>
</dbReference>